<name>A0A836MDS5_GLAPU</name>
<dbReference type="Pfam" id="PF01408">
    <property type="entry name" value="GFO_IDH_MocA"/>
    <property type="match status" value="1"/>
</dbReference>
<dbReference type="SUPFAM" id="SSF55347">
    <property type="entry name" value="Glyceraldehyde-3-phosphate dehydrogenase-like, C-terminal domain"/>
    <property type="match status" value="1"/>
</dbReference>
<dbReference type="EMBL" id="JDSN01000012">
    <property type="protein sequence ID" value="KDB47533.1"/>
    <property type="molecule type" value="Genomic_DNA"/>
</dbReference>
<organism evidence="3 4">
    <name type="scientific">Glaesserella parasuis HPS9</name>
    <dbReference type="NCBI Taxonomy" id="1450513"/>
    <lineage>
        <taxon>Bacteria</taxon>
        <taxon>Pseudomonadati</taxon>
        <taxon>Pseudomonadota</taxon>
        <taxon>Gammaproteobacteria</taxon>
        <taxon>Pasteurellales</taxon>
        <taxon>Pasteurellaceae</taxon>
        <taxon>Glaesserella</taxon>
    </lineage>
</organism>
<dbReference type="Pfam" id="PF22725">
    <property type="entry name" value="GFO_IDH_MocA_C3"/>
    <property type="match status" value="1"/>
</dbReference>
<dbReference type="InterPro" id="IPR055170">
    <property type="entry name" value="GFO_IDH_MocA-like_dom"/>
</dbReference>
<gene>
    <name evidence="3" type="ORF">HPS9_00885</name>
</gene>
<dbReference type="InterPro" id="IPR051450">
    <property type="entry name" value="Gfo/Idh/MocA_Oxidoreductases"/>
</dbReference>
<dbReference type="AlphaFoldDB" id="A0A836MDS5"/>
<evidence type="ECO:0000313" key="4">
    <source>
        <dbReference type="Proteomes" id="UP000027441"/>
    </source>
</evidence>
<accession>A0A836MDS5</accession>
<comment type="caution">
    <text evidence="3">The sequence shown here is derived from an EMBL/GenBank/DDBJ whole genome shotgun (WGS) entry which is preliminary data.</text>
</comment>
<dbReference type="Gene3D" id="3.40.50.720">
    <property type="entry name" value="NAD(P)-binding Rossmann-like Domain"/>
    <property type="match status" value="1"/>
</dbReference>
<protein>
    <submittedName>
        <fullName evidence="3">Oxidoreductase</fullName>
    </submittedName>
</protein>
<evidence type="ECO:0000259" key="2">
    <source>
        <dbReference type="Pfam" id="PF22725"/>
    </source>
</evidence>
<proteinExistence type="predicted"/>
<evidence type="ECO:0000259" key="1">
    <source>
        <dbReference type="Pfam" id="PF01408"/>
    </source>
</evidence>
<feature type="domain" description="GFO/IDH/MocA-like oxidoreductase" evidence="2">
    <location>
        <begin position="132"/>
        <end position="252"/>
    </location>
</feature>
<sequence>MTMNRIKIALIGCGFFGKQLAYSFHKMNGELVGFTDLDFNLANQLAEKYQSVAYPNIDDLLINTQPDLVLIATYNYAHKQPAITALNHNAHIFIETPFTIDSQESQEIMQLALEKNKTVFAGHLLRTLPGVMKAKQFMQENVLGKITVARATRQRWIDSPANKNWWKNDVSLTGGKLFNEIHELDLLCWLLGDVKSVYAQSTNRAHLDNIDNHDIIQLLLQFESGVFASLEMGTAYRLHEWDISIHGELGALVINFFNSTITLTLANGQRQQFNLYDEFEADLSLRENGKATQRYNDLNALVPLWLSRATEIEALTVLNHLSHNAQSVLTEQPIDAVKVADAARQSMIQKAQITIT</sequence>
<dbReference type="GO" id="GO:0000166">
    <property type="term" value="F:nucleotide binding"/>
    <property type="evidence" value="ECO:0007669"/>
    <property type="project" value="InterPro"/>
</dbReference>
<dbReference type="InterPro" id="IPR000683">
    <property type="entry name" value="Gfo/Idh/MocA-like_OxRdtase_N"/>
</dbReference>
<dbReference type="SUPFAM" id="SSF51735">
    <property type="entry name" value="NAD(P)-binding Rossmann-fold domains"/>
    <property type="match status" value="1"/>
</dbReference>
<dbReference type="PANTHER" id="PTHR43377">
    <property type="entry name" value="BILIVERDIN REDUCTASE A"/>
    <property type="match status" value="1"/>
</dbReference>
<dbReference type="InterPro" id="IPR036291">
    <property type="entry name" value="NAD(P)-bd_dom_sf"/>
</dbReference>
<dbReference type="Proteomes" id="UP000027441">
    <property type="component" value="Unassembled WGS sequence"/>
</dbReference>
<dbReference type="Gene3D" id="3.30.360.10">
    <property type="entry name" value="Dihydrodipicolinate Reductase, domain 2"/>
    <property type="match status" value="1"/>
</dbReference>
<dbReference type="PANTHER" id="PTHR43377:SF1">
    <property type="entry name" value="BILIVERDIN REDUCTASE A"/>
    <property type="match status" value="1"/>
</dbReference>
<evidence type="ECO:0000313" key="3">
    <source>
        <dbReference type="EMBL" id="KDB47533.1"/>
    </source>
</evidence>
<reference evidence="3 4" key="1">
    <citation type="submission" date="2014-02" db="EMBL/GenBank/DDBJ databases">
        <title>Comparative genomics of Haemophilus parasuis isolated from pig lungs.</title>
        <authorList>
            <person name="Kittichotirat W."/>
            <person name="Bumgarner R.E."/>
            <person name="Lawrence P."/>
        </authorList>
    </citation>
    <scope>NUCLEOTIDE SEQUENCE [LARGE SCALE GENOMIC DNA]</scope>
    <source>
        <strain evidence="3 4">HPS9</strain>
    </source>
</reference>
<feature type="domain" description="Gfo/Idh/MocA-like oxidoreductase N-terminal" evidence="1">
    <location>
        <begin position="6"/>
        <end position="123"/>
    </location>
</feature>